<organism evidence="3 4">
    <name type="scientific">Flavobacterium gillisiae</name>
    <dbReference type="NCBI Taxonomy" id="150146"/>
    <lineage>
        <taxon>Bacteria</taxon>
        <taxon>Pseudomonadati</taxon>
        <taxon>Bacteroidota</taxon>
        <taxon>Flavobacteriia</taxon>
        <taxon>Flavobacteriales</taxon>
        <taxon>Flavobacteriaceae</taxon>
        <taxon>Flavobacterium</taxon>
    </lineage>
</organism>
<keyword evidence="1" id="KW-0732">Signal</keyword>
<dbReference type="OrthoDB" id="1069091at2"/>
<proteinExistence type="predicted"/>
<keyword evidence="4" id="KW-1185">Reference proteome</keyword>
<reference evidence="4" key="1">
    <citation type="submission" date="2016-10" db="EMBL/GenBank/DDBJ databases">
        <authorList>
            <person name="Varghese N."/>
            <person name="Submissions S."/>
        </authorList>
    </citation>
    <scope>NUCLEOTIDE SEQUENCE [LARGE SCALE GENOMIC DNA]</scope>
    <source>
        <strain evidence="4">DSM 22376</strain>
    </source>
</reference>
<dbReference type="Proteomes" id="UP000198951">
    <property type="component" value="Unassembled WGS sequence"/>
</dbReference>
<dbReference type="AlphaFoldDB" id="A0A1H4G272"/>
<name>A0A1H4G272_9FLAO</name>
<dbReference type="Pfam" id="PF14289">
    <property type="entry name" value="DUF4369"/>
    <property type="match status" value="1"/>
</dbReference>
<dbReference type="InterPro" id="IPR025380">
    <property type="entry name" value="DUF4369"/>
</dbReference>
<evidence type="ECO:0000313" key="4">
    <source>
        <dbReference type="Proteomes" id="UP000198951"/>
    </source>
</evidence>
<protein>
    <recommendedName>
        <fullName evidence="2">DUF4369 domain-containing protein</fullName>
    </recommendedName>
</protein>
<evidence type="ECO:0000259" key="2">
    <source>
        <dbReference type="Pfam" id="PF14289"/>
    </source>
</evidence>
<feature type="signal peptide" evidence="1">
    <location>
        <begin position="1"/>
        <end position="21"/>
    </location>
</feature>
<sequence>MKKIILLLSVAVVLFSCNKVGKDEFLITGTATGIENGKTIILETQDPTTGAITALDTVKVENGKFEIKGKVTEPSFHTIQLESVAGKEPYTKIPFILENGEITIAIDKDSIQKSKVSGTYSNDEYVKFNEEIKVVQKKLMDFQTQNMQAMNTAQQAKDTAVINKLMKGYTEIQAEVGAATKTKYTTYAESHPKSYISVLIVQGMVNDPSADIKKTETIFNSLEEPLKKTKAGIAVKAKLTEVNSPAVGATAAPMGDAK</sequence>
<evidence type="ECO:0000256" key="1">
    <source>
        <dbReference type="SAM" id="SignalP"/>
    </source>
</evidence>
<feature type="chain" id="PRO_5011673822" description="DUF4369 domain-containing protein" evidence="1">
    <location>
        <begin position="22"/>
        <end position="258"/>
    </location>
</feature>
<gene>
    <name evidence="3" type="ORF">SAMN05443667_11644</name>
</gene>
<dbReference type="RefSeq" id="WP_091093468.1">
    <property type="nucleotide sequence ID" value="NZ_FNRD01000016.1"/>
</dbReference>
<accession>A0A1H4G272</accession>
<dbReference type="STRING" id="150146.SAMN05443667_11644"/>
<dbReference type="PROSITE" id="PS51257">
    <property type="entry name" value="PROKAR_LIPOPROTEIN"/>
    <property type="match status" value="1"/>
</dbReference>
<feature type="domain" description="DUF4369" evidence="2">
    <location>
        <begin position="25"/>
        <end position="125"/>
    </location>
</feature>
<evidence type="ECO:0000313" key="3">
    <source>
        <dbReference type="EMBL" id="SEB03634.1"/>
    </source>
</evidence>
<dbReference type="EMBL" id="FNRD01000016">
    <property type="protein sequence ID" value="SEB03634.1"/>
    <property type="molecule type" value="Genomic_DNA"/>
</dbReference>